<protein>
    <recommendedName>
        <fullName evidence="3">Transposase</fullName>
    </recommendedName>
</protein>
<name>A0ABS4LRH5_9ACTN</name>
<comment type="caution">
    <text evidence="1">The sequence shown here is derived from an EMBL/GenBank/DDBJ whole genome shotgun (WGS) entry which is preliminary data.</text>
</comment>
<proteinExistence type="predicted"/>
<sequence length="39" mass="4344">MTPEPFTSDHQLSVPAAALRNKPVVPRNDLFELLVRLNG</sequence>
<keyword evidence="2" id="KW-1185">Reference proteome</keyword>
<gene>
    <name evidence="1" type="ORF">J2Z21_002941</name>
</gene>
<dbReference type="Proteomes" id="UP001519309">
    <property type="component" value="Unassembled WGS sequence"/>
</dbReference>
<reference evidence="1 2" key="1">
    <citation type="submission" date="2021-03" db="EMBL/GenBank/DDBJ databases">
        <title>Genomic Encyclopedia of Type Strains, Phase IV (KMG-IV): sequencing the most valuable type-strain genomes for metagenomic binning, comparative biology and taxonomic classification.</title>
        <authorList>
            <person name="Goeker M."/>
        </authorList>
    </citation>
    <scope>NUCLEOTIDE SEQUENCE [LARGE SCALE GENOMIC DNA]</scope>
    <source>
        <strain evidence="1 2">DSM 40499</strain>
    </source>
</reference>
<organism evidence="1 2">
    <name type="scientific">Streptomyces griseochromogenes</name>
    <dbReference type="NCBI Taxonomy" id="68214"/>
    <lineage>
        <taxon>Bacteria</taxon>
        <taxon>Bacillati</taxon>
        <taxon>Actinomycetota</taxon>
        <taxon>Actinomycetes</taxon>
        <taxon>Kitasatosporales</taxon>
        <taxon>Streptomycetaceae</taxon>
        <taxon>Streptomyces</taxon>
    </lineage>
</organism>
<evidence type="ECO:0000313" key="2">
    <source>
        <dbReference type="Proteomes" id="UP001519309"/>
    </source>
</evidence>
<evidence type="ECO:0000313" key="1">
    <source>
        <dbReference type="EMBL" id="MBP2050005.1"/>
    </source>
</evidence>
<dbReference type="EMBL" id="JAGGLP010000005">
    <property type="protein sequence ID" value="MBP2050005.1"/>
    <property type="molecule type" value="Genomic_DNA"/>
</dbReference>
<evidence type="ECO:0008006" key="3">
    <source>
        <dbReference type="Google" id="ProtNLM"/>
    </source>
</evidence>
<accession>A0ABS4LRH5</accession>